<evidence type="ECO:0000256" key="2">
    <source>
        <dbReference type="SAM" id="MobiDB-lite"/>
    </source>
</evidence>
<feature type="compositionally biased region" description="Low complexity" evidence="2">
    <location>
        <begin position="62"/>
        <end position="80"/>
    </location>
</feature>
<evidence type="ECO:0000313" key="4">
    <source>
        <dbReference type="Proteomes" id="UP000626109"/>
    </source>
</evidence>
<feature type="compositionally biased region" description="Acidic residues" evidence="2">
    <location>
        <begin position="23"/>
        <end position="36"/>
    </location>
</feature>
<feature type="compositionally biased region" description="Polar residues" evidence="2">
    <location>
        <begin position="81"/>
        <end position="95"/>
    </location>
</feature>
<reference evidence="3" key="1">
    <citation type="submission" date="2021-02" db="EMBL/GenBank/DDBJ databases">
        <authorList>
            <person name="Dougan E. K."/>
            <person name="Rhodes N."/>
            <person name="Thang M."/>
            <person name="Chan C."/>
        </authorList>
    </citation>
    <scope>NUCLEOTIDE SEQUENCE</scope>
</reference>
<dbReference type="Proteomes" id="UP000626109">
    <property type="component" value="Unassembled WGS sequence"/>
</dbReference>
<dbReference type="EMBL" id="CAJNNW010013780">
    <property type="protein sequence ID" value="CAE8655807.1"/>
    <property type="molecule type" value="Genomic_DNA"/>
</dbReference>
<protein>
    <submittedName>
        <fullName evidence="3">Uncharacterized protein</fullName>
    </submittedName>
</protein>
<sequence length="217" mass="23391">VTEAAGPEVEKQQRGGLLGILDGVEDSDDSLPESEDSGVRLAGSKEPAWRQKPMGQQRKMGAPSFQSARSQAAASPSTSTVKSASPATSPVTGSRAQDPLQLLGDLVTKGHGEREQALRIIFDAMDQNELDAAKAELEWKSATVPDGSKVPRRLPQPALKGAVPAGDQDSIQLQFKLQEKLQELQAMQEERDLFARRLQASKLHINALKVERDAPHG</sequence>
<evidence type="ECO:0000313" key="3">
    <source>
        <dbReference type="EMBL" id="CAE8655807.1"/>
    </source>
</evidence>
<evidence type="ECO:0000256" key="1">
    <source>
        <dbReference type="SAM" id="Coils"/>
    </source>
</evidence>
<organism evidence="3 4">
    <name type="scientific">Polarella glacialis</name>
    <name type="common">Dinoflagellate</name>
    <dbReference type="NCBI Taxonomy" id="89957"/>
    <lineage>
        <taxon>Eukaryota</taxon>
        <taxon>Sar</taxon>
        <taxon>Alveolata</taxon>
        <taxon>Dinophyceae</taxon>
        <taxon>Suessiales</taxon>
        <taxon>Suessiaceae</taxon>
        <taxon>Polarella</taxon>
    </lineage>
</organism>
<feature type="non-terminal residue" evidence="3">
    <location>
        <position position="1"/>
    </location>
</feature>
<feature type="non-terminal residue" evidence="3">
    <location>
        <position position="217"/>
    </location>
</feature>
<comment type="caution">
    <text evidence="3">The sequence shown here is derived from an EMBL/GenBank/DDBJ whole genome shotgun (WGS) entry which is preliminary data.</text>
</comment>
<proteinExistence type="predicted"/>
<feature type="region of interest" description="Disordered" evidence="2">
    <location>
        <begin position="1"/>
        <end position="100"/>
    </location>
</feature>
<gene>
    <name evidence="3" type="ORF">PGLA2088_LOCUS11818</name>
</gene>
<name>A0A813IV70_POLGL</name>
<feature type="coiled-coil region" evidence="1">
    <location>
        <begin position="170"/>
        <end position="197"/>
    </location>
</feature>
<accession>A0A813IV70</accession>
<keyword evidence="1" id="KW-0175">Coiled coil</keyword>
<dbReference type="AlphaFoldDB" id="A0A813IV70"/>